<feature type="transmembrane region" description="Helical" evidence="1">
    <location>
        <begin position="55"/>
        <end position="74"/>
    </location>
</feature>
<feature type="transmembrane region" description="Helical" evidence="1">
    <location>
        <begin position="113"/>
        <end position="130"/>
    </location>
</feature>
<feature type="transmembrane region" description="Helical" evidence="1">
    <location>
        <begin position="163"/>
        <end position="182"/>
    </location>
</feature>
<reference evidence="2 3" key="1">
    <citation type="submission" date="2019-12" db="EMBL/GenBank/DDBJ databases">
        <authorList>
            <person name="Zhao J."/>
        </authorList>
    </citation>
    <scope>NUCLEOTIDE SEQUENCE [LARGE SCALE GENOMIC DNA]</scope>
    <source>
        <strain evidence="2 3">S-15</strain>
    </source>
</reference>
<dbReference type="AlphaFoldDB" id="A0A6N9NP23"/>
<sequence length="189" mass="21311">MKTVESIQLIESMILEVKRDFSYNGFHFLLWGWLVMLAAVVNYILLNYVGYSNHWVGWPILMSIGGIITVVVTLRDKKSRRAQTILNRVMGQLWLTVIIGIVVVLFLMPQIGILNTYPIFVLLYGIGTFATGRIIKFTPLIIGGALCFVLAVVSAYQSFSNQLIIIALAILVSYIIPGHLLYNKYQKNV</sequence>
<accession>A0A6N9NP23</accession>
<dbReference type="EMBL" id="WWNE01000011">
    <property type="protein sequence ID" value="NBG66857.1"/>
    <property type="molecule type" value="Genomic_DNA"/>
</dbReference>
<dbReference type="Proteomes" id="UP000470771">
    <property type="component" value="Unassembled WGS sequence"/>
</dbReference>
<feature type="transmembrane region" description="Helical" evidence="1">
    <location>
        <begin position="86"/>
        <end position="107"/>
    </location>
</feature>
<comment type="caution">
    <text evidence="2">The sequence shown here is derived from an EMBL/GenBank/DDBJ whole genome shotgun (WGS) entry which is preliminary data.</text>
</comment>
<evidence type="ECO:0000256" key="1">
    <source>
        <dbReference type="SAM" id="Phobius"/>
    </source>
</evidence>
<keyword evidence="3" id="KW-1185">Reference proteome</keyword>
<organism evidence="2 3">
    <name type="scientific">Acidiluteibacter ferrifornacis</name>
    <dbReference type="NCBI Taxonomy" id="2692424"/>
    <lineage>
        <taxon>Bacteria</taxon>
        <taxon>Pseudomonadati</taxon>
        <taxon>Bacteroidota</taxon>
        <taxon>Flavobacteriia</taxon>
        <taxon>Flavobacteriales</taxon>
        <taxon>Cryomorphaceae</taxon>
        <taxon>Acidiluteibacter</taxon>
    </lineage>
</organism>
<keyword evidence="1" id="KW-0472">Membrane</keyword>
<evidence type="ECO:0000313" key="3">
    <source>
        <dbReference type="Proteomes" id="UP000470771"/>
    </source>
</evidence>
<dbReference type="RefSeq" id="WP_160633814.1">
    <property type="nucleotide sequence ID" value="NZ_WWNE01000011.1"/>
</dbReference>
<keyword evidence="1" id="KW-0812">Transmembrane</keyword>
<gene>
    <name evidence="2" type="ORF">GQN54_12085</name>
</gene>
<name>A0A6N9NP23_9FLAO</name>
<feature type="transmembrane region" description="Helical" evidence="1">
    <location>
        <begin position="28"/>
        <end position="49"/>
    </location>
</feature>
<proteinExistence type="predicted"/>
<feature type="transmembrane region" description="Helical" evidence="1">
    <location>
        <begin position="137"/>
        <end position="157"/>
    </location>
</feature>
<keyword evidence="1" id="KW-1133">Transmembrane helix</keyword>
<protein>
    <submittedName>
        <fullName evidence="2">Uncharacterized protein</fullName>
    </submittedName>
</protein>
<evidence type="ECO:0000313" key="2">
    <source>
        <dbReference type="EMBL" id="NBG66857.1"/>
    </source>
</evidence>